<dbReference type="EMBL" id="JANBVO010000052">
    <property type="protein sequence ID" value="KAJ9133189.1"/>
    <property type="molecule type" value="Genomic_DNA"/>
</dbReference>
<dbReference type="AlphaFoldDB" id="A0AA38R4G0"/>
<name>A0AA38R4G0_9PEZI</name>
<evidence type="ECO:0000313" key="1">
    <source>
        <dbReference type="EMBL" id="KAJ9133189.1"/>
    </source>
</evidence>
<dbReference type="Proteomes" id="UP001174694">
    <property type="component" value="Unassembled WGS sequence"/>
</dbReference>
<protein>
    <submittedName>
        <fullName evidence="1">Uncharacterized protein</fullName>
    </submittedName>
</protein>
<gene>
    <name evidence="1" type="ORF">NKR23_g10952</name>
</gene>
<evidence type="ECO:0000313" key="2">
    <source>
        <dbReference type="Proteomes" id="UP001174694"/>
    </source>
</evidence>
<proteinExistence type="predicted"/>
<organism evidence="1 2">
    <name type="scientific">Pleurostoma richardsiae</name>
    <dbReference type="NCBI Taxonomy" id="41990"/>
    <lineage>
        <taxon>Eukaryota</taxon>
        <taxon>Fungi</taxon>
        <taxon>Dikarya</taxon>
        <taxon>Ascomycota</taxon>
        <taxon>Pezizomycotina</taxon>
        <taxon>Sordariomycetes</taxon>
        <taxon>Sordariomycetidae</taxon>
        <taxon>Calosphaeriales</taxon>
        <taxon>Pleurostomataceae</taxon>
        <taxon>Pleurostoma</taxon>
    </lineage>
</organism>
<keyword evidence="2" id="KW-1185">Reference proteome</keyword>
<reference evidence="1" key="1">
    <citation type="submission" date="2022-07" db="EMBL/GenBank/DDBJ databases">
        <title>Fungi with potential for degradation of polypropylene.</title>
        <authorList>
            <person name="Gostincar C."/>
        </authorList>
    </citation>
    <scope>NUCLEOTIDE SEQUENCE</scope>
    <source>
        <strain evidence="1">EXF-13308</strain>
    </source>
</reference>
<sequence length="159" mass="17987">MRCPGPPCHLGRHCWRDDAGKRHHRLKTHLESRDDVPKDIRDQVYAKEQQIQGTAVCSVGSRPPSVKIGSSVSPTPLEIAGPRDVAVKKYTAWQCSQVDDRILKMEYQKACAITLAKGLDLELVHEDQDADLYIKNGVKRGVARRFVRDIETWARHHVA</sequence>
<comment type="caution">
    <text evidence="1">The sequence shown here is derived from an EMBL/GenBank/DDBJ whole genome shotgun (WGS) entry which is preliminary data.</text>
</comment>
<accession>A0AA38R4G0</accession>